<proteinExistence type="predicted"/>
<organism evidence="1 2">
    <name type="scientific">Vaccinium darrowii</name>
    <dbReference type="NCBI Taxonomy" id="229202"/>
    <lineage>
        <taxon>Eukaryota</taxon>
        <taxon>Viridiplantae</taxon>
        <taxon>Streptophyta</taxon>
        <taxon>Embryophyta</taxon>
        <taxon>Tracheophyta</taxon>
        <taxon>Spermatophyta</taxon>
        <taxon>Magnoliopsida</taxon>
        <taxon>eudicotyledons</taxon>
        <taxon>Gunneridae</taxon>
        <taxon>Pentapetalae</taxon>
        <taxon>asterids</taxon>
        <taxon>Ericales</taxon>
        <taxon>Ericaceae</taxon>
        <taxon>Vaccinioideae</taxon>
        <taxon>Vaccinieae</taxon>
        <taxon>Vaccinium</taxon>
    </lineage>
</organism>
<evidence type="ECO:0000313" key="1">
    <source>
        <dbReference type="EMBL" id="KAH7836205.1"/>
    </source>
</evidence>
<evidence type="ECO:0000313" key="2">
    <source>
        <dbReference type="Proteomes" id="UP000828048"/>
    </source>
</evidence>
<dbReference type="EMBL" id="CM037152">
    <property type="protein sequence ID" value="KAH7836205.1"/>
    <property type="molecule type" value="Genomic_DNA"/>
</dbReference>
<comment type="caution">
    <text evidence="1">The sequence shown here is derived from an EMBL/GenBank/DDBJ whole genome shotgun (WGS) entry which is preliminary data.</text>
</comment>
<protein>
    <submittedName>
        <fullName evidence="1">Uncharacterized protein</fullName>
    </submittedName>
</protein>
<name>A0ACB7X6Q6_9ERIC</name>
<gene>
    <name evidence="1" type="ORF">Vadar_033678</name>
</gene>
<reference evidence="1 2" key="1">
    <citation type="journal article" date="2021" name="Hortic Res">
        <title>High-quality reference genome and annotation aids understanding of berry development for evergreen blueberry (Vaccinium darrowii).</title>
        <authorList>
            <person name="Yu J."/>
            <person name="Hulse-Kemp A.M."/>
            <person name="Babiker E."/>
            <person name="Staton M."/>
        </authorList>
    </citation>
    <scope>NUCLEOTIDE SEQUENCE [LARGE SCALE GENOMIC DNA]</scope>
    <source>
        <strain evidence="2">cv. NJ 8807/NJ 8810</strain>
        <tissue evidence="1">Young leaf</tissue>
    </source>
</reference>
<dbReference type="Proteomes" id="UP000828048">
    <property type="component" value="Chromosome 2"/>
</dbReference>
<keyword evidence="2" id="KW-1185">Reference proteome</keyword>
<accession>A0ACB7X6Q6</accession>
<sequence>MKVIKDAFVSFYSGLLGKPHSTPYAGYDRINQLITKRLTTVQSVHMVQDVSNTEIKDMFMGLNPHKAPGLDGYNARFFQKAWHIVGHEVIAAIRNFFKSGKLLSRANATIVALVPKVPNPSRVGDYRPISCCNVIYKCIAKILARRIQSVLPELIDPVQSGFVKGRRIADNIFLTQEIMHGWEFLWDTLTCMNFHPKMITWIKACVTTANYALNINGDPTGNFKGARGLRQGDPLSSYLFVIVMEVLTCILKEKSNEPDFKFHWRCNQPKIINLCFADDLMLFCKGDVNSVKHIQNSLSEFESLSGLSPSPGKSSIFFSGVQHSTRIEILQLLDFKEGTLPVRYLGVPLLSSKLRYMDCKPMIDKITSRTKTWTNRDLTYAGRIQLIKNVLFSMQTYWSSLFILPKKVIKEVEATLRSFLWFGPDLKKTGAKVSWEHLCCPKQEGGLGFKSIVVWNKAAIAKHIWFLISGGEQSMWCQWVKSYLLKGRNFWEVKMPSSPSWVWRKLLNLRPLVQSHIKVIIGNGRSTSLWYDNWHPLGPLALKFGHRVIYDSGLTKVATVSAIIRNSRWCLPITQTLELNELRDAMSSAPSPNHELEDHHKWLLNSNGEFTISSLWDDIRVQYPKVPWHSSICIGPDWKVSRVKKGDIQGHAEPVLLPVLIEFILLQLLPFFSRLVVADYSIAVIATAMCGVSVNEDCCDCYASRGMPVFKGDAVQISRNPVSLLHQCCCSKFSGILTVHSDLMLPEFSRISSSLIVICFSPLARWAIFAIRAIPSKTLVMEEPATSMEELGSKPEENLAKGEDTITDPYDLGSKAVDSYVVCRKQMGSTHSKNNNNAATSGNPIGSKLLIPGTVYSTPTKFTPFKPLDLDPPHQKSFDRKENLTIFNEDGTQRSLSDPKTPEPSKSFGPQSPTKSSPNSAQKLRDVFQQAGEHHLEGEGKVLALVQALEEVMQTSGNRVDCSELRTQLIQLHSKEITSEGSSPSTSQGGGGEVLEALSKEMNNASTGASFVMQPDKERVEIDDLAEDTHSESTKDHGTLVPTTGSSCSDSSLQP</sequence>